<dbReference type="AlphaFoldDB" id="E9HM57"/>
<evidence type="ECO:0000313" key="1">
    <source>
        <dbReference type="EMBL" id="EFX67195.1"/>
    </source>
</evidence>
<organism evidence="1 2">
    <name type="scientific">Daphnia pulex</name>
    <name type="common">Water flea</name>
    <dbReference type="NCBI Taxonomy" id="6669"/>
    <lineage>
        <taxon>Eukaryota</taxon>
        <taxon>Metazoa</taxon>
        <taxon>Ecdysozoa</taxon>
        <taxon>Arthropoda</taxon>
        <taxon>Crustacea</taxon>
        <taxon>Branchiopoda</taxon>
        <taxon>Diplostraca</taxon>
        <taxon>Cladocera</taxon>
        <taxon>Anomopoda</taxon>
        <taxon>Daphniidae</taxon>
        <taxon>Daphnia</taxon>
    </lineage>
</organism>
<gene>
    <name evidence="1" type="ORF">DAPPUDRAFT_262019</name>
</gene>
<reference evidence="1 2" key="1">
    <citation type="journal article" date="2011" name="Science">
        <title>The ecoresponsive genome of Daphnia pulex.</title>
        <authorList>
            <person name="Colbourne J.K."/>
            <person name="Pfrender M.E."/>
            <person name="Gilbert D."/>
            <person name="Thomas W.K."/>
            <person name="Tucker A."/>
            <person name="Oakley T.H."/>
            <person name="Tokishita S."/>
            <person name="Aerts A."/>
            <person name="Arnold G.J."/>
            <person name="Basu M.K."/>
            <person name="Bauer D.J."/>
            <person name="Caceres C.E."/>
            <person name="Carmel L."/>
            <person name="Casola C."/>
            <person name="Choi J.H."/>
            <person name="Detter J.C."/>
            <person name="Dong Q."/>
            <person name="Dusheyko S."/>
            <person name="Eads B.D."/>
            <person name="Frohlich T."/>
            <person name="Geiler-Samerotte K.A."/>
            <person name="Gerlach D."/>
            <person name="Hatcher P."/>
            <person name="Jogdeo S."/>
            <person name="Krijgsveld J."/>
            <person name="Kriventseva E.V."/>
            <person name="Kultz D."/>
            <person name="Laforsch C."/>
            <person name="Lindquist E."/>
            <person name="Lopez J."/>
            <person name="Manak J.R."/>
            <person name="Muller J."/>
            <person name="Pangilinan J."/>
            <person name="Patwardhan R.P."/>
            <person name="Pitluck S."/>
            <person name="Pritham E.J."/>
            <person name="Rechtsteiner A."/>
            <person name="Rho M."/>
            <person name="Rogozin I.B."/>
            <person name="Sakarya O."/>
            <person name="Salamov A."/>
            <person name="Schaack S."/>
            <person name="Shapiro H."/>
            <person name="Shiga Y."/>
            <person name="Skalitzky C."/>
            <person name="Smith Z."/>
            <person name="Souvorov A."/>
            <person name="Sung W."/>
            <person name="Tang Z."/>
            <person name="Tsuchiya D."/>
            <person name="Tu H."/>
            <person name="Vos H."/>
            <person name="Wang M."/>
            <person name="Wolf Y.I."/>
            <person name="Yamagata H."/>
            <person name="Yamada T."/>
            <person name="Ye Y."/>
            <person name="Shaw J.R."/>
            <person name="Andrews J."/>
            <person name="Crease T.J."/>
            <person name="Tang H."/>
            <person name="Lucas S.M."/>
            <person name="Robertson H.M."/>
            <person name="Bork P."/>
            <person name="Koonin E.V."/>
            <person name="Zdobnov E.M."/>
            <person name="Grigoriev I.V."/>
            <person name="Lynch M."/>
            <person name="Boore J.L."/>
        </authorList>
    </citation>
    <scope>NUCLEOTIDE SEQUENCE [LARGE SCALE GENOMIC DNA]</scope>
</reference>
<accession>E9HM57</accession>
<dbReference type="Proteomes" id="UP000000305">
    <property type="component" value="Unassembled WGS sequence"/>
</dbReference>
<proteinExistence type="predicted"/>
<dbReference type="HOGENOM" id="CLU_2029000_0_0_1"/>
<sequence length="122" mass="13635">MSSNIWQKPYSKRPLSLSTNSYRAQPPKIVQVESQLPTQVLDTSTQFHRTFDVLENGKQFLTNHFQALANNCDEMIVEKCAPVADRFLSTTVISVIIVFSSSSQLKDVITRNVSANQCADLG</sequence>
<dbReference type="KEGG" id="dpx:DAPPUDRAFT_262019"/>
<protein>
    <submittedName>
        <fullName evidence="1">Uncharacterized protein</fullName>
    </submittedName>
</protein>
<keyword evidence="2" id="KW-1185">Reference proteome</keyword>
<dbReference type="InParanoid" id="E9HM57"/>
<evidence type="ECO:0000313" key="2">
    <source>
        <dbReference type="Proteomes" id="UP000000305"/>
    </source>
</evidence>
<dbReference type="EMBL" id="GL732684">
    <property type="protein sequence ID" value="EFX67195.1"/>
    <property type="molecule type" value="Genomic_DNA"/>
</dbReference>
<name>E9HM57_DAPPU</name>